<dbReference type="GeneID" id="54453290"/>
<proteinExistence type="predicted"/>
<dbReference type="AlphaFoldDB" id="A0A6A6YAH4"/>
<gene>
    <name evidence="1 3" type="ORF">BDZ99DRAFT_109907</name>
</gene>
<reference evidence="1 3" key="1">
    <citation type="journal article" date="2020" name="Stud. Mycol.">
        <title>101 Dothideomycetes genomes: a test case for predicting lifestyles and emergence of pathogens.</title>
        <authorList>
            <person name="Haridas S."/>
            <person name="Albert R."/>
            <person name="Binder M."/>
            <person name="Bloem J."/>
            <person name="Labutti K."/>
            <person name="Salamov A."/>
            <person name="Andreopoulos B."/>
            <person name="Baker S."/>
            <person name="Barry K."/>
            <person name="Bills G."/>
            <person name="Bluhm B."/>
            <person name="Cannon C."/>
            <person name="Castanera R."/>
            <person name="Culley D."/>
            <person name="Daum C."/>
            <person name="Ezra D."/>
            <person name="Gonzalez J."/>
            <person name="Henrissat B."/>
            <person name="Kuo A."/>
            <person name="Liang C."/>
            <person name="Lipzen A."/>
            <person name="Lutzoni F."/>
            <person name="Magnuson J."/>
            <person name="Mondo S."/>
            <person name="Nolan M."/>
            <person name="Ohm R."/>
            <person name="Pangilinan J."/>
            <person name="Park H.-J."/>
            <person name="Ramirez L."/>
            <person name="Alfaro M."/>
            <person name="Sun H."/>
            <person name="Tritt A."/>
            <person name="Yoshinaga Y."/>
            <person name="Zwiers L.-H."/>
            <person name="Turgeon B."/>
            <person name="Goodwin S."/>
            <person name="Spatafora J."/>
            <person name="Crous P."/>
            <person name="Grigoriev I."/>
        </authorList>
    </citation>
    <scope>NUCLEOTIDE SEQUENCE</scope>
    <source>
        <strain evidence="1 3">CBS 304.34</strain>
    </source>
</reference>
<evidence type="ECO:0000313" key="2">
    <source>
        <dbReference type="Proteomes" id="UP000504636"/>
    </source>
</evidence>
<dbReference type="RefSeq" id="XP_033572664.1">
    <property type="nucleotide sequence ID" value="XM_033712397.1"/>
</dbReference>
<dbReference type="Proteomes" id="UP000504636">
    <property type="component" value="Unplaced"/>
</dbReference>
<accession>A0A6A6YAH4</accession>
<sequence length="133" mass="14776">MPECSGYWDCLVWETLNAPLPFQPCIVSRSSRANSPVQPRLTETPCVRFTGTSSRLCRPGQILSTVRFLTCRILFDSNTEKRADSHHGRNGCWCDFAGSCSGVIETPETPPSSSCAVPFYRDPNFVNRGTLLN</sequence>
<reference evidence="3" key="3">
    <citation type="submission" date="2025-04" db="UniProtKB">
        <authorList>
            <consortium name="RefSeq"/>
        </authorList>
    </citation>
    <scope>IDENTIFICATION</scope>
    <source>
        <strain evidence="3">CBS 304.34</strain>
    </source>
</reference>
<keyword evidence="2" id="KW-1185">Reference proteome</keyword>
<evidence type="ECO:0000313" key="3">
    <source>
        <dbReference type="RefSeq" id="XP_033572664.1"/>
    </source>
</evidence>
<name>A0A6A6YAH4_9PEZI</name>
<organism evidence="1">
    <name type="scientific">Mytilinidion resinicola</name>
    <dbReference type="NCBI Taxonomy" id="574789"/>
    <lineage>
        <taxon>Eukaryota</taxon>
        <taxon>Fungi</taxon>
        <taxon>Dikarya</taxon>
        <taxon>Ascomycota</taxon>
        <taxon>Pezizomycotina</taxon>
        <taxon>Dothideomycetes</taxon>
        <taxon>Pleosporomycetidae</taxon>
        <taxon>Mytilinidiales</taxon>
        <taxon>Mytilinidiaceae</taxon>
        <taxon>Mytilinidion</taxon>
    </lineage>
</organism>
<protein>
    <submittedName>
        <fullName evidence="1 3">Uncharacterized protein</fullName>
    </submittedName>
</protein>
<reference evidence="3" key="2">
    <citation type="submission" date="2020-04" db="EMBL/GenBank/DDBJ databases">
        <authorList>
            <consortium name="NCBI Genome Project"/>
        </authorList>
    </citation>
    <scope>NUCLEOTIDE SEQUENCE</scope>
    <source>
        <strain evidence="3">CBS 304.34</strain>
    </source>
</reference>
<evidence type="ECO:0000313" key="1">
    <source>
        <dbReference type="EMBL" id="KAF2805700.1"/>
    </source>
</evidence>
<dbReference type="EMBL" id="MU003709">
    <property type="protein sequence ID" value="KAF2805700.1"/>
    <property type="molecule type" value="Genomic_DNA"/>
</dbReference>